<dbReference type="InterPro" id="IPR014710">
    <property type="entry name" value="RmlC-like_jellyroll"/>
</dbReference>
<dbReference type="AlphaFoldDB" id="A0A254TPD4"/>
<dbReference type="CDD" id="cd06988">
    <property type="entry name" value="cupin_DddK"/>
    <property type="match status" value="1"/>
</dbReference>
<dbReference type="Gene3D" id="2.60.120.10">
    <property type="entry name" value="Jelly Rolls"/>
    <property type="match status" value="1"/>
</dbReference>
<sequence length="120" mass="13631">MQAINRMDWTQLKHEYDLDAKRLLPWEGVVAPFGGAWCVVRPGTRSLPHAHMEREIFICIDGNADVVLDGKPHPLKKGDVVAVPPGSEHFIQNDSGNDFHMYCIFWDKDAATNYLQEEVL</sequence>
<dbReference type="GO" id="GO:0046872">
    <property type="term" value="F:metal ion binding"/>
    <property type="evidence" value="ECO:0007669"/>
    <property type="project" value="UniProtKB-KW"/>
</dbReference>
<protein>
    <submittedName>
        <fullName evidence="3">Cupin</fullName>
    </submittedName>
</protein>
<dbReference type="RefSeq" id="WP_170942173.1">
    <property type="nucleotide sequence ID" value="NZ_LSTO01000001.1"/>
</dbReference>
<dbReference type="PANTHER" id="PTHR35848">
    <property type="entry name" value="OXALATE-BINDING PROTEIN"/>
    <property type="match status" value="1"/>
</dbReference>
<dbReference type="PANTHER" id="PTHR35848:SF6">
    <property type="entry name" value="CUPIN TYPE-2 DOMAIN-CONTAINING PROTEIN"/>
    <property type="match status" value="1"/>
</dbReference>
<accession>A0A254TPD4</accession>
<reference evidence="3 4" key="1">
    <citation type="submission" date="2016-02" db="EMBL/GenBank/DDBJ databases">
        <authorList>
            <person name="Wen L."/>
            <person name="He K."/>
            <person name="Yang H."/>
        </authorList>
    </citation>
    <scope>NUCLEOTIDE SEQUENCE [LARGE SCALE GENOMIC DNA]</scope>
    <source>
        <strain evidence="3 4">TSA40</strain>
    </source>
</reference>
<dbReference type="EMBL" id="LSTO01000001">
    <property type="protein sequence ID" value="OWW21578.1"/>
    <property type="molecule type" value="Genomic_DNA"/>
</dbReference>
<dbReference type="InterPro" id="IPR051610">
    <property type="entry name" value="GPI/OXD"/>
</dbReference>
<dbReference type="Proteomes" id="UP000197535">
    <property type="component" value="Unassembled WGS sequence"/>
</dbReference>
<dbReference type="InterPro" id="IPR013096">
    <property type="entry name" value="Cupin_2"/>
</dbReference>
<evidence type="ECO:0000259" key="2">
    <source>
        <dbReference type="Pfam" id="PF07883"/>
    </source>
</evidence>
<comment type="caution">
    <text evidence="3">The sequence shown here is derived from an EMBL/GenBank/DDBJ whole genome shotgun (WGS) entry which is preliminary data.</text>
</comment>
<dbReference type="Pfam" id="PF07883">
    <property type="entry name" value="Cupin_2"/>
    <property type="match status" value="1"/>
</dbReference>
<dbReference type="SUPFAM" id="SSF51182">
    <property type="entry name" value="RmlC-like cupins"/>
    <property type="match status" value="1"/>
</dbReference>
<dbReference type="InterPro" id="IPR011051">
    <property type="entry name" value="RmlC_Cupin_sf"/>
</dbReference>
<evidence type="ECO:0000313" key="3">
    <source>
        <dbReference type="EMBL" id="OWW21578.1"/>
    </source>
</evidence>
<evidence type="ECO:0000256" key="1">
    <source>
        <dbReference type="ARBA" id="ARBA00022723"/>
    </source>
</evidence>
<organism evidence="3 4">
    <name type="scientific">Noviherbaspirillum denitrificans</name>
    <dbReference type="NCBI Taxonomy" id="1968433"/>
    <lineage>
        <taxon>Bacteria</taxon>
        <taxon>Pseudomonadati</taxon>
        <taxon>Pseudomonadota</taxon>
        <taxon>Betaproteobacteria</taxon>
        <taxon>Burkholderiales</taxon>
        <taxon>Oxalobacteraceae</taxon>
        <taxon>Noviherbaspirillum</taxon>
    </lineage>
</organism>
<keyword evidence="4" id="KW-1185">Reference proteome</keyword>
<name>A0A254TPD4_9BURK</name>
<gene>
    <name evidence="3" type="ORF">AYR66_20900</name>
</gene>
<feature type="domain" description="Cupin type-2" evidence="2">
    <location>
        <begin position="37"/>
        <end position="105"/>
    </location>
</feature>
<evidence type="ECO:0000313" key="4">
    <source>
        <dbReference type="Proteomes" id="UP000197535"/>
    </source>
</evidence>
<proteinExistence type="predicted"/>
<keyword evidence="1" id="KW-0479">Metal-binding</keyword>